<organism evidence="3 4">
    <name type="scientific">Coniosporium apollinis</name>
    <dbReference type="NCBI Taxonomy" id="61459"/>
    <lineage>
        <taxon>Eukaryota</taxon>
        <taxon>Fungi</taxon>
        <taxon>Dikarya</taxon>
        <taxon>Ascomycota</taxon>
        <taxon>Pezizomycotina</taxon>
        <taxon>Dothideomycetes</taxon>
        <taxon>Dothideomycetes incertae sedis</taxon>
        <taxon>Coniosporium</taxon>
    </lineage>
</organism>
<proteinExistence type="predicted"/>
<comment type="caution">
    <text evidence="3">The sequence shown here is derived from an EMBL/GenBank/DDBJ whole genome shotgun (WGS) entry which is preliminary data.</text>
</comment>
<dbReference type="Proteomes" id="UP001172684">
    <property type="component" value="Unassembled WGS sequence"/>
</dbReference>
<feature type="region of interest" description="Disordered" evidence="1">
    <location>
        <begin position="52"/>
        <end position="71"/>
    </location>
</feature>
<feature type="signal peptide" evidence="2">
    <location>
        <begin position="1"/>
        <end position="16"/>
    </location>
</feature>
<name>A0ABQ9NL30_9PEZI</name>
<gene>
    <name evidence="3" type="ORF">H2201_006941</name>
</gene>
<evidence type="ECO:0000256" key="2">
    <source>
        <dbReference type="SAM" id="SignalP"/>
    </source>
</evidence>
<feature type="chain" id="PRO_5046733496" evidence="2">
    <location>
        <begin position="17"/>
        <end position="347"/>
    </location>
</feature>
<evidence type="ECO:0000256" key="1">
    <source>
        <dbReference type="SAM" id="MobiDB-lite"/>
    </source>
</evidence>
<dbReference type="EMBL" id="JAPDRL010000066">
    <property type="protein sequence ID" value="KAJ9660360.1"/>
    <property type="molecule type" value="Genomic_DNA"/>
</dbReference>
<sequence>MYLSLPSLSLALQALASLTGRRQEHGLDPHKRYNPTSQHEKVDVAYIKRQMLHPEPGDPVPEPAEETSTTSASSRYIYTLFTPSPSAAPIAITKQSQVETSWVPQITICALPPLAFFAETHSTFSTITSGPPYRNYSISTPPGNGTCFTEYSPTLTTICATVLSGLASRVTVSECHQEITFSSHSDAHLESTRPFVSDGALITPVPSIVTVTTYYRAPWQALTTAGPPSDVDVTICSIVDGEEQCLDIEEVWEVKIVTVTSTLTATVDLSTTITGPAMIMVETYQATVTKKMTTFSLSTELVLHYEIEEETTMQSNRTEARTTMEPPVTQTLTLEYAPGYSPDAPGE</sequence>
<evidence type="ECO:0000313" key="3">
    <source>
        <dbReference type="EMBL" id="KAJ9660360.1"/>
    </source>
</evidence>
<evidence type="ECO:0000313" key="4">
    <source>
        <dbReference type="Proteomes" id="UP001172684"/>
    </source>
</evidence>
<protein>
    <submittedName>
        <fullName evidence="3">Uncharacterized protein</fullName>
    </submittedName>
</protein>
<keyword evidence="4" id="KW-1185">Reference proteome</keyword>
<reference evidence="3" key="1">
    <citation type="submission" date="2022-10" db="EMBL/GenBank/DDBJ databases">
        <title>Culturing micro-colonial fungi from biological soil crusts in the Mojave desert and describing Neophaeococcomyces mojavensis, and introducing the new genera and species Taxawa tesnikishii.</title>
        <authorList>
            <person name="Kurbessoian T."/>
            <person name="Stajich J.E."/>
        </authorList>
    </citation>
    <scope>NUCLEOTIDE SEQUENCE</scope>
    <source>
        <strain evidence="3">TK_1</strain>
    </source>
</reference>
<accession>A0ABQ9NL30</accession>
<keyword evidence="2" id="KW-0732">Signal</keyword>